<evidence type="ECO:0000256" key="9">
    <source>
        <dbReference type="SAM" id="MobiDB-lite"/>
    </source>
</evidence>
<evidence type="ECO:0000256" key="1">
    <source>
        <dbReference type="ARBA" id="ARBA00008569"/>
    </source>
</evidence>
<name>A0ABR4PT46_9HELO</name>
<gene>
    <name evidence="11" type="ORF">PVAG01_00038</name>
</gene>
<dbReference type="PANTHER" id="PTHR48418">
    <property type="entry name" value="TRNA WYBUTOSINE-SYNTHESIZING PROTEIN 3"/>
    <property type="match status" value="1"/>
</dbReference>
<dbReference type="EC" id="2.1.1.282" evidence="2"/>
<keyword evidence="3" id="KW-0489">Methyltransferase</keyword>
<dbReference type="PANTHER" id="PTHR48418:SF1">
    <property type="entry name" value="TRNA WYBUTOSINE-SYNTHESIZING PROTEIN 3"/>
    <property type="match status" value="1"/>
</dbReference>
<feature type="domain" description="tRNA wybutosine-synthesizing protein" evidence="10">
    <location>
        <begin position="16"/>
        <end position="293"/>
    </location>
</feature>
<keyword evidence="4" id="KW-0808">Transferase</keyword>
<evidence type="ECO:0000256" key="7">
    <source>
        <dbReference type="ARBA" id="ARBA00030554"/>
    </source>
</evidence>
<feature type="region of interest" description="Disordered" evidence="9">
    <location>
        <begin position="305"/>
        <end position="354"/>
    </location>
</feature>
<evidence type="ECO:0000256" key="8">
    <source>
        <dbReference type="ARBA" id="ARBA00049202"/>
    </source>
</evidence>
<organism evidence="11 12">
    <name type="scientific">Phlyctema vagabunda</name>
    <dbReference type="NCBI Taxonomy" id="108571"/>
    <lineage>
        <taxon>Eukaryota</taxon>
        <taxon>Fungi</taxon>
        <taxon>Dikarya</taxon>
        <taxon>Ascomycota</taxon>
        <taxon>Pezizomycotina</taxon>
        <taxon>Leotiomycetes</taxon>
        <taxon>Helotiales</taxon>
        <taxon>Dermateaceae</taxon>
        <taxon>Phlyctema</taxon>
    </lineage>
</organism>
<evidence type="ECO:0000313" key="12">
    <source>
        <dbReference type="Proteomes" id="UP001629113"/>
    </source>
</evidence>
<reference evidence="11 12" key="1">
    <citation type="submission" date="2024-06" db="EMBL/GenBank/DDBJ databases">
        <title>Complete genome of Phlyctema vagabunda strain 19-DSS-EL-015.</title>
        <authorList>
            <person name="Fiorenzani C."/>
        </authorList>
    </citation>
    <scope>NUCLEOTIDE SEQUENCE [LARGE SCALE GENOMIC DNA]</scope>
    <source>
        <strain evidence="11 12">19-DSS-EL-015</strain>
    </source>
</reference>
<proteinExistence type="inferred from homology"/>
<feature type="compositionally biased region" description="Acidic residues" evidence="9">
    <location>
        <begin position="83"/>
        <end position="100"/>
    </location>
</feature>
<sequence>MSSLPNPSLPVSFVSKKAKILASLSVPTTEYDDLSPKGSIDVGIRSLIDEINGVEGWVTTSSCAGRISVFLEGKKRSLNPGTAEEDELVGGGEEEQEEQEEKEKEETAETEVETETGRETRAGVGGKGGGGRWLFVSHDAVEEKILEEEGNWAGFLGMEREECDGDEREQKKKKQRTSGPKGHPRDIRFIHFKFEPMILHILTSSLTEAQSILGAAFQAGFRESGALGLTGEAATPMVGIRSMGLALESLVGYEVDGRQVCNVPQAYLKTLLQISSERFAENTKRIQRFRRLLLAIGTRKRNAEEKEAGWEDAATRRERKREEGLKRSLALREEKRRAEEEGKVIDLTAPDENI</sequence>
<dbReference type="SUPFAM" id="SSF111278">
    <property type="entry name" value="SSo0622-like"/>
    <property type="match status" value="1"/>
</dbReference>
<feature type="region of interest" description="Disordered" evidence="9">
    <location>
        <begin position="162"/>
        <end position="185"/>
    </location>
</feature>
<evidence type="ECO:0000256" key="5">
    <source>
        <dbReference type="ARBA" id="ARBA00022691"/>
    </source>
</evidence>
<evidence type="ECO:0000256" key="3">
    <source>
        <dbReference type="ARBA" id="ARBA00022603"/>
    </source>
</evidence>
<protein>
    <recommendedName>
        <fullName evidence="2">tRNA(Phe) 7-[(3-amino-3-carboxypropyl)-4-demethylwyosine(37)-N(4)]-methyltransferase</fullName>
        <ecNumber evidence="2">2.1.1.282</ecNumber>
    </recommendedName>
    <alternativeName>
        <fullName evidence="7">tRNA(Phe) 7-((3-amino-3-carboxypropyl)-4-demethylwyosine(37)-N(4))-methyltransferase</fullName>
    </alternativeName>
</protein>
<dbReference type="Gene3D" id="3.30.1960.10">
    <property type="entry name" value="tRNA wybutosine-synthesizing-like"/>
    <property type="match status" value="1"/>
</dbReference>
<evidence type="ECO:0000256" key="6">
    <source>
        <dbReference type="ARBA" id="ARBA00022694"/>
    </source>
</evidence>
<comment type="caution">
    <text evidence="11">The sequence shown here is derived from an EMBL/GenBank/DDBJ whole genome shotgun (WGS) entry which is preliminary data.</text>
</comment>
<comment type="similarity">
    <text evidence="1">Belongs to the TYW3 family.</text>
</comment>
<keyword evidence="5" id="KW-0949">S-adenosyl-L-methionine</keyword>
<feature type="compositionally biased region" description="Basic and acidic residues" evidence="9">
    <location>
        <begin position="305"/>
        <end position="344"/>
    </location>
</feature>
<keyword evidence="6" id="KW-0819">tRNA processing</keyword>
<keyword evidence="12" id="KW-1185">Reference proteome</keyword>
<comment type="catalytic activity">
    <reaction evidence="8">
        <text>4-demethyl-7-[(3S)-3-amino-3-carboxypropyl]wyosine(37) in tRNA(Phe) + S-adenosyl-L-methionine = 7-[(3S)-3-amino-3-carboxypropyl]wyosine(37) in tRNA(Phe) + S-adenosyl-L-homocysteine + H(+)</text>
        <dbReference type="Rhea" id="RHEA:36635"/>
        <dbReference type="Rhea" id="RHEA-COMP:10378"/>
        <dbReference type="Rhea" id="RHEA-COMP:10379"/>
        <dbReference type="ChEBI" id="CHEBI:15378"/>
        <dbReference type="ChEBI" id="CHEBI:57856"/>
        <dbReference type="ChEBI" id="CHEBI:59789"/>
        <dbReference type="ChEBI" id="CHEBI:73543"/>
        <dbReference type="ChEBI" id="CHEBI:73550"/>
        <dbReference type="EC" id="2.1.1.282"/>
    </reaction>
</comment>
<dbReference type="EMBL" id="JBFCZG010000001">
    <property type="protein sequence ID" value="KAL3426529.1"/>
    <property type="molecule type" value="Genomic_DNA"/>
</dbReference>
<dbReference type="Pfam" id="PF02676">
    <property type="entry name" value="TYW3"/>
    <property type="match status" value="1"/>
</dbReference>
<dbReference type="InterPro" id="IPR036602">
    <property type="entry name" value="tRNA_yW-synthesising-like_sf"/>
</dbReference>
<evidence type="ECO:0000256" key="4">
    <source>
        <dbReference type="ARBA" id="ARBA00022679"/>
    </source>
</evidence>
<evidence type="ECO:0000256" key="2">
    <source>
        <dbReference type="ARBA" id="ARBA00012750"/>
    </source>
</evidence>
<evidence type="ECO:0000313" key="11">
    <source>
        <dbReference type="EMBL" id="KAL3426529.1"/>
    </source>
</evidence>
<dbReference type="Proteomes" id="UP001629113">
    <property type="component" value="Unassembled WGS sequence"/>
</dbReference>
<feature type="region of interest" description="Disordered" evidence="9">
    <location>
        <begin position="78"/>
        <end position="127"/>
    </location>
</feature>
<evidence type="ECO:0000259" key="10">
    <source>
        <dbReference type="Pfam" id="PF02676"/>
    </source>
</evidence>
<dbReference type="InterPro" id="IPR003827">
    <property type="entry name" value="tRNA_yW-synthesising"/>
</dbReference>
<accession>A0ABR4PT46</accession>